<proteinExistence type="predicted"/>
<evidence type="ECO:0000259" key="2">
    <source>
        <dbReference type="Pfam" id="PF16976"/>
    </source>
</evidence>
<dbReference type="InterPro" id="IPR031571">
    <property type="entry name" value="RcpC_dom"/>
</dbReference>
<reference evidence="3 4" key="1">
    <citation type="submission" date="2020-04" db="EMBL/GenBank/DDBJ databases">
        <title>Vibrio sp. SM6, a novel species isolated from seawater.</title>
        <authorList>
            <person name="Wang X."/>
        </authorList>
    </citation>
    <scope>NUCLEOTIDE SEQUENCE [LARGE SCALE GENOMIC DNA]</scope>
    <source>
        <strain evidence="3 4">SM6</strain>
    </source>
</reference>
<feature type="domain" description="SAF" evidence="1">
    <location>
        <begin position="47"/>
        <end position="109"/>
    </location>
</feature>
<dbReference type="InterPro" id="IPR017592">
    <property type="entry name" value="Pilus_assmbl_Flp-typ_CpaB"/>
</dbReference>
<dbReference type="Proteomes" id="UP000535589">
    <property type="component" value="Unassembled WGS sequence"/>
</dbReference>
<dbReference type="InterPro" id="IPR013974">
    <property type="entry name" value="SAF"/>
</dbReference>
<dbReference type="Pfam" id="PF08666">
    <property type="entry name" value="SAF"/>
    <property type="match status" value="1"/>
</dbReference>
<dbReference type="AlphaFoldDB" id="A0A7X8TR49"/>
<dbReference type="Pfam" id="PF16976">
    <property type="entry name" value="RcpC"/>
    <property type="match status" value="1"/>
</dbReference>
<feature type="domain" description="Flp pilus assembly protein RcpC/CpaB" evidence="2">
    <location>
        <begin position="119"/>
        <end position="230"/>
    </location>
</feature>
<evidence type="ECO:0000259" key="1">
    <source>
        <dbReference type="Pfam" id="PF08666"/>
    </source>
</evidence>
<protein>
    <submittedName>
        <fullName evidence="3">Flp pilus assembly protein CpaB</fullName>
    </submittedName>
</protein>
<dbReference type="NCBIfam" id="TIGR03177">
    <property type="entry name" value="pilus_cpaB"/>
    <property type="match status" value="1"/>
</dbReference>
<organism evidence="3 4">
    <name type="scientific">Vibrio agarilyticus</name>
    <dbReference type="NCBI Taxonomy" id="2726741"/>
    <lineage>
        <taxon>Bacteria</taxon>
        <taxon>Pseudomonadati</taxon>
        <taxon>Pseudomonadota</taxon>
        <taxon>Gammaproteobacteria</taxon>
        <taxon>Vibrionales</taxon>
        <taxon>Vibrionaceae</taxon>
        <taxon>Vibrio</taxon>
    </lineage>
</organism>
<evidence type="ECO:0000313" key="4">
    <source>
        <dbReference type="Proteomes" id="UP000535589"/>
    </source>
</evidence>
<comment type="caution">
    <text evidence="3">The sequence shown here is derived from an EMBL/GenBank/DDBJ whole genome shotgun (WGS) entry which is preliminary data.</text>
</comment>
<sequence>MMMKLLIPVALIAIGAGLYGLSQPYFNQSSQAPLVELAAETAVPQVTVYALAERISRGTVVSKTHFELRQIDQPKALQLGIDPSMPLNLTPGSVAIQDIAAGTLVSPSLFITPSDPGYIEAIVAKNKVPYAIEVSTSNMVGGIITHGAFVDVVALSSEQQNLANDETVTGYKTVSIAPVLMAVKVLQVSAELPNESSREVLNPAYTTLILELSQRQVAKLAIAKNISQLEVHKSLGRQEASDLQANSGDVLPDYRAIVEFRGDTIKIK</sequence>
<keyword evidence="4" id="KW-1185">Reference proteome</keyword>
<evidence type="ECO:0000313" key="3">
    <source>
        <dbReference type="EMBL" id="NLS13082.1"/>
    </source>
</evidence>
<dbReference type="EMBL" id="JABAIK010000007">
    <property type="protein sequence ID" value="NLS13082.1"/>
    <property type="molecule type" value="Genomic_DNA"/>
</dbReference>
<name>A0A7X8TR49_9VIBR</name>
<gene>
    <name evidence="3" type="primary">cpaB</name>
    <name evidence="3" type="ORF">HGP28_09290</name>
</gene>
<accession>A0A7X8TR49</accession>